<dbReference type="Proteomes" id="UP001054252">
    <property type="component" value="Unassembled WGS sequence"/>
</dbReference>
<comment type="caution">
    <text evidence="1">The sequence shown here is derived from an EMBL/GenBank/DDBJ whole genome shotgun (WGS) entry which is preliminary data.</text>
</comment>
<reference evidence="1 2" key="1">
    <citation type="journal article" date="2021" name="Commun. Biol.">
        <title>The genome of Shorea leprosula (Dipterocarpaceae) highlights the ecological relevance of drought in aseasonal tropical rainforests.</title>
        <authorList>
            <person name="Ng K.K.S."/>
            <person name="Kobayashi M.J."/>
            <person name="Fawcett J.A."/>
            <person name="Hatakeyama M."/>
            <person name="Paape T."/>
            <person name="Ng C.H."/>
            <person name="Ang C.C."/>
            <person name="Tnah L.H."/>
            <person name="Lee C.T."/>
            <person name="Nishiyama T."/>
            <person name="Sese J."/>
            <person name="O'Brien M.J."/>
            <person name="Copetti D."/>
            <person name="Mohd Noor M.I."/>
            <person name="Ong R.C."/>
            <person name="Putra M."/>
            <person name="Sireger I.Z."/>
            <person name="Indrioko S."/>
            <person name="Kosugi Y."/>
            <person name="Izuno A."/>
            <person name="Isagi Y."/>
            <person name="Lee S.L."/>
            <person name="Shimizu K.K."/>
        </authorList>
    </citation>
    <scope>NUCLEOTIDE SEQUENCE [LARGE SCALE GENOMIC DNA]</scope>
    <source>
        <strain evidence="1">214</strain>
    </source>
</reference>
<keyword evidence="2" id="KW-1185">Reference proteome</keyword>
<accession>A0AAV5HIG0</accession>
<sequence length="52" mass="5873">MELLFPCNNIYTIGLETPNRASSKNQAIAEEWNESSFPKRKMILNVLGGAQF</sequence>
<gene>
    <name evidence="1" type="ORF">SLEP1_g181</name>
</gene>
<evidence type="ECO:0000313" key="1">
    <source>
        <dbReference type="EMBL" id="GKU85513.1"/>
    </source>
</evidence>
<dbReference type="EMBL" id="BPVZ01000001">
    <property type="protein sequence ID" value="GKU85513.1"/>
    <property type="molecule type" value="Genomic_DNA"/>
</dbReference>
<organism evidence="1 2">
    <name type="scientific">Rubroshorea leprosula</name>
    <dbReference type="NCBI Taxonomy" id="152421"/>
    <lineage>
        <taxon>Eukaryota</taxon>
        <taxon>Viridiplantae</taxon>
        <taxon>Streptophyta</taxon>
        <taxon>Embryophyta</taxon>
        <taxon>Tracheophyta</taxon>
        <taxon>Spermatophyta</taxon>
        <taxon>Magnoliopsida</taxon>
        <taxon>eudicotyledons</taxon>
        <taxon>Gunneridae</taxon>
        <taxon>Pentapetalae</taxon>
        <taxon>rosids</taxon>
        <taxon>malvids</taxon>
        <taxon>Malvales</taxon>
        <taxon>Dipterocarpaceae</taxon>
        <taxon>Rubroshorea</taxon>
    </lineage>
</organism>
<protein>
    <submittedName>
        <fullName evidence="1">Uncharacterized protein</fullName>
    </submittedName>
</protein>
<evidence type="ECO:0000313" key="2">
    <source>
        <dbReference type="Proteomes" id="UP001054252"/>
    </source>
</evidence>
<name>A0AAV5HIG0_9ROSI</name>
<dbReference type="AlphaFoldDB" id="A0AAV5HIG0"/>
<proteinExistence type="predicted"/>